<evidence type="ECO:0000256" key="1">
    <source>
        <dbReference type="ARBA" id="ARBA00007623"/>
    </source>
</evidence>
<reference evidence="8 9" key="1">
    <citation type="submission" date="2024-02" db="EMBL/GenBank/DDBJ databases">
        <authorList>
            <person name="Daric V."/>
            <person name="Darras S."/>
        </authorList>
    </citation>
    <scope>NUCLEOTIDE SEQUENCE [LARGE SCALE GENOMIC DNA]</scope>
</reference>
<dbReference type="SUPFAM" id="SSF54001">
    <property type="entry name" value="Cysteine proteinases"/>
    <property type="match status" value="1"/>
</dbReference>
<dbReference type="InterPro" id="IPR022684">
    <property type="entry name" value="Calpain_cysteine_protease"/>
</dbReference>
<evidence type="ECO:0000256" key="5">
    <source>
        <dbReference type="PROSITE-ProRule" id="PRU00239"/>
    </source>
</evidence>
<dbReference type="SUPFAM" id="SSF49758">
    <property type="entry name" value="Calpain large subunit, middle domain (domain III)"/>
    <property type="match status" value="1"/>
</dbReference>
<accession>A0ABP0FJI5</accession>
<dbReference type="Proteomes" id="UP001642483">
    <property type="component" value="Unassembled WGS sequence"/>
</dbReference>
<keyword evidence="2" id="KW-0645">Protease</keyword>
<sequence length="646" mass="73653">MDYYQRNVQYFMNQRYQRIKKLCIGTASSFEDQEFLPEANSLFLTRQDESVLWKRPKELSSNPHFVIDGVSSTNFSIGSCGSSSFVAACSILSNYPDFWNRVVPDLPSQENVISVNSMEDLGIFRFRFWRFGKWFEVVVDDRLPTLGDKPFGVHSKDENEFWCPLLEKAYAKFVGCYEGIENLDAGLILQDFTGGILQHLPLTENASNLDWQYNFFNELQDSKQKGRTMLTSWIKPREVGEEGSETAQGLIIGCMYAVTALKEIKLGTGLLKFFKSSKVRMIKLRNPVGSTQWRGSWSDRSDEWSLISESEKRKMGLTLDEDGEFWLSFSDFCSTFTDVSICGVVHSSVLVRHSWRESYSYGAWQWQTDPYSGADTAGETFLHSPEKYLQNAQYKIDVPDDSRKKLFIELQQSEPRLHASHDRTTLLEIGMHIAKVEENRSFKLRKLLEGGTDYPPVRNRNAFAELSLSKGRYVIIPYTLASEVSSKFLLRVYSQANVSFSELAWRYPDQTCWAFCFGYPKLVTRVRVAYGNNCIKLEGKVANPYVVIGCEGKTVRSKTFKENRNPSFDLFAIFYRKNPDALIVLTVYNDGLLCDSFMGQGTIAAGVDDTANSVEVPLFGRRKQEGVKYPGSLFVDIASSEDINEL</sequence>
<dbReference type="CDD" id="cd04046">
    <property type="entry name" value="C2_Calpain"/>
    <property type="match status" value="1"/>
</dbReference>
<keyword evidence="9" id="KW-1185">Reference proteome</keyword>
<dbReference type="SMART" id="SM00230">
    <property type="entry name" value="CysPc"/>
    <property type="match status" value="1"/>
</dbReference>
<dbReference type="Pfam" id="PF00648">
    <property type="entry name" value="Peptidase_C2"/>
    <property type="match status" value="1"/>
</dbReference>
<evidence type="ECO:0000256" key="2">
    <source>
        <dbReference type="ARBA" id="ARBA00022670"/>
    </source>
</evidence>
<dbReference type="InterPro" id="IPR022682">
    <property type="entry name" value="Calpain_domain_III"/>
</dbReference>
<dbReference type="PRINTS" id="PR00704">
    <property type="entry name" value="CALPAIN"/>
</dbReference>
<evidence type="ECO:0000256" key="4">
    <source>
        <dbReference type="ARBA" id="ARBA00022807"/>
    </source>
</evidence>
<dbReference type="Gene3D" id="3.90.70.10">
    <property type="entry name" value="Cysteine proteinases"/>
    <property type="match status" value="1"/>
</dbReference>
<comment type="caution">
    <text evidence="8">The sequence shown here is derived from an EMBL/GenBank/DDBJ whole genome shotgun (WGS) entry which is preliminary data.</text>
</comment>
<dbReference type="EMBL" id="CAWYQH010000057">
    <property type="protein sequence ID" value="CAK8678585.1"/>
    <property type="molecule type" value="Genomic_DNA"/>
</dbReference>
<keyword evidence="4" id="KW-0788">Thiol protease</keyword>
<dbReference type="Gene3D" id="2.60.120.380">
    <property type="match status" value="1"/>
</dbReference>
<dbReference type="PROSITE" id="PS50004">
    <property type="entry name" value="C2"/>
    <property type="match status" value="1"/>
</dbReference>
<evidence type="ECO:0000259" key="6">
    <source>
        <dbReference type="PROSITE" id="PS50004"/>
    </source>
</evidence>
<dbReference type="PANTHER" id="PTHR10183">
    <property type="entry name" value="CALPAIN"/>
    <property type="match status" value="1"/>
</dbReference>
<dbReference type="InterPro" id="IPR033884">
    <property type="entry name" value="C2_Calpain"/>
</dbReference>
<dbReference type="InterPro" id="IPR036213">
    <property type="entry name" value="Calpain_III_sf"/>
</dbReference>
<dbReference type="InterPro" id="IPR001300">
    <property type="entry name" value="Peptidase_C2_calpain_cat"/>
</dbReference>
<organism evidence="8 9">
    <name type="scientific">Clavelina lepadiformis</name>
    <name type="common">Light-bulb sea squirt</name>
    <name type="synonym">Ascidia lepadiformis</name>
    <dbReference type="NCBI Taxonomy" id="159417"/>
    <lineage>
        <taxon>Eukaryota</taxon>
        <taxon>Metazoa</taxon>
        <taxon>Chordata</taxon>
        <taxon>Tunicata</taxon>
        <taxon>Ascidiacea</taxon>
        <taxon>Aplousobranchia</taxon>
        <taxon>Clavelinidae</taxon>
        <taxon>Clavelina</taxon>
    </lineage>
</organism>
<evidence type="ECO:0000259" key="7">
    <source>
        <dbReference type="PROSITE" id="PS50203"/>
    </source>
</evidence>
<evidence type="ECO:0000313" key="8">
    <source>
        <dbReference type="EMBL" id="CAK8678585.1"/>
    </source>
</evidence>
<dbReference type="InterPro" id="IPR000008">
    <property type="entry name" value="C2_dom"/>
</dbReference>
<evidence type="ECO:0008006" key="10">
    <source>
        <dbReference type="Google" id="ProtNLM"/>
    </source>
</evidence>
<gene>
    <name evidence="8" type="ORF">CVLEPA_LOCUS8502</name>
</gene>
<dbReference type="CDD" id="cd00044">
    <property type="entry name" value="CysPc"/>
    <property type="match status" value="1"/>
</dbReference>
<name>A0ABP0FJI5_CLALP</name>
<dbReference type="PROSITE" id="PS50203">
    <property type="entry name" value="CALPAIN_CAT"/>
    <property type="match status" value="1"/>
</dbReference>
<dbReference type="SMART" id="SM00239">
    <property type="entry name" value="C2"/>
    <property type="match status" value="1"/>
</dbReference>
<evidence type="ECO:0000313" key="9">
    <source>
        <dbReference type="Proteomes" id="UP001642483"/>
    </source>
</evidence>
<dbReference type="InterPro" id="IPR035892">
    <property type="entry name" value="C2_domain_sf"/>
</dbReference>
<evidence type="ECO:0000256" key="3">
    <source>
        <dbReference type="ARBA" id="ARBA00022801"/>
    </source>
</evidence>
<keyword evidence="3" id="KW-0378">Hydrolase</keyword>
<dbReference type="SMART" id="SM00720">
    <property type="entry name" value="calpain_III"/>
    <property type="match status" value="1"/>
</dbReference>
<feature type="domain" description="C2" evidence="6">
    <location>
        <begin position="505"/>
        <end position="620"/>
    </location>
</feature>
<dbReference type="InterPro" id="IPR022683">
    <property type="entry name" value="Calpain_III"/>
</dbReference>
<feature type="domain" description="Calpain catalytic" evidence="7">
    <location>
        <begin position="29"/>
        <end position="345"/>
    </location>
</feature>
<comment type="similarity">
    <text evidence="1">Belongs to the peptidase C2 family.</text>
</comment>
<proteinExistence type="inferred from homology"/>
<dbReference type="InterPro" id="IPR038765">
    <property type="entry name" value="Papain-like_cys_pep_sf"/>
</dbReference>
<comment type="caution">
    <text evidence="5">Lacks conserved residue(s) required for the propagation of feature annotation.</text>
</comment>
<dbReference type="Pfam" id="PF01067">
    <property type="entry name" value="Calpain_III"/>
    <property type="match status" value="1"/>
</dbReference>
<protein>
    <recommendedName>
        <fullName evidence="10">Calpain-5</fullName>
    </recommendedName>
</protein>
<dbReference type="SUPFAM" id="SSF49562">
    <property type="entry name" value="C2 domain (Calcium/lipid-binding domain, CaLB)"/>
    <property type="match status" value="1"/>
</dbReference>
<dbReference type="Gene3D" id="2.60.40.150">
    <property type="entry name" value="C2 domain"/>
    <property type="match status" value="1"/>
</dbReference>
<dbReference type="PANTHER" id="PTHR10183:SF379">
    <property type="entry name" value="CALPAIN-5"/>
    <property type="match status" value="1"/>
</dbReference>
<dbReference type="Pfam" id="PF00168">
    <property type="entry name" value="C2"/>
    <property type="match status" value="1"/>
</dbReference>